<dbReference type="InterPro" id="IPR011044">
    <property type="entry name" value="Quino_amine_DH_bsu"/>
</dbReference>
<reference evidence="1" key="1">
    <citation type="submission" date="2021-03" db="EMBL/GenBank/DDBJ databases">
        <authorList>
            <person name="Bekaert M."/>
        </authorList>
    </citation>
    <scope>NUCLEOTIDE SEQUENCE</scope>
</reference>
<dbReference type="Proteomes" id="UP000683360">
    <property type="component" value="Unassembled WGS sequence"/>
</dbReference>
<dbReference type="EMBL" id="CAJPWZ010001943">
    <property type="protein sequence ID" value="CAG2226830.1"/>
    <property type="molecule type" value="Genomic_DNA"/>
</dbReference>
<organism evidence="1 2">
    <name type="scientific">Mytilus edulis</name>
    <name type="common">Blue mussel</name>
    <dbReference type="NCBI Taxonomy" id="6550"/>
    <lineage>
        <taxon>Eukaryota</taxon>
        <taxon>Metazoa</taxon>
        <taxon>Spiralia</taxon>
        <taxon>Lophotrochozoa</taxon>
        <taxon>Mollusca</taxon>
        <taxon>Bivalvia</taxon>
        <taxon>Autobranchia</taxon>
        <taxon>Pteriomorphia</taxon>
        <taxon>Mytilida</taxon>
        <taxon>Mytiloidea</taxon>
        <taxon>Mytilidae</taxon>
        <taxon>Mytilinae</taxon>
        <taxon>Mytilus</taxon>
    </lineage>
</organism>
<proteinExistence type="predicted"/>
<evidence type="ECO:0000313" key="1">
    <source>
        <dbReference type="EMBL" id="CAG2226830.1"/>
    </source>
</evidence>
<gene>
    <name evidence="1" type="ORF">MEDL_39890</name>
</gene>
<dbReference type="OrthoDB" id="10493223at2759"/>
<dbReference type="AlphaFoldDB" id="A0A8S3T7W2"/>
<dbReference type="SUPFAM" id="SSF50969">
    <property type="entry name" value="YVTN repeat-like/Quinoprotein amine dehydrogenase"/>
    <property type="match status" value="1"/>
</dbReference>
<name>A0A8S3T7W2_MYTED</name>
<sequence length="224" mass="25023">MKKYASDLQAFQSMRQVQANITEYEKHILSSSDDEFHKNINLENALDYKIQDILSITSFGSIKCTANPSISIDLNRRKDRQAKLMVTAEHSINHVKLELKQLLSLDWETSLGCCITRNSELLLTNYEQDNGQLVAVNADGKIEYTIQLEEACNACDVVCLDNTKVAISTGSRGQIHDISIVDLTERKVTDFIELPGSTCGIAYDGKSLICCVEEQDLHVISCTD</sequence>
<accession>A0A8S3T7W2</accession>
<protein>
    <submittedName>
        <fullName evidence="1">Uncharacterized protein</fullName>
    </submittedName>
</protein>
<comment type="caution">
    <text evidence="1">The sequence shown here is derived from an EMBL/GenBank/DDBJ whole genome shotgun (WGS) entry which is preliminary data.</text>
</comment>
<keyword evidence="2" id="KW-1185">Reference proteome</keyword>
<evidence type="ECO:0000313" key="2">
    <source>
        <dbReference type="Proteomes" id="UP000683360"/>
    </source>
</evidence>